<protein>
    <submittedName>
        <fullName evidence="2">Uncharacterized protein</fullName>
    </submittedName>
</protein>
<feature type="compositionally biased region" description="Polar residues" evidence="1">
    <location>
        <begin position="404"/>
        <end position="414"/>
    </location>
</feature>
<evidence type="ECO:0000256" key="1">
    <source>
        <dbReference type="SAM" id="MobiDB-lite"/>
    </source>
</evidence>
<evidence type="ECO:0000313" key="2">
    <source>
        <dbReference type="EMBL" id="PIC16066.1"/>
    </source>
</evidence>
<feature type="region of interest" description="Disordered" evidence="1">
    <location>
        <begin position="148"/>
        <end position="167"/>
    </location>
</feature>
<comment type="caution">
    <text evidence="2">The sequence shown here is derived from an EMBL/GenBank/DDBJ whole genome shotgun (WGS) entry which is preliminary data.</text>
</comment>
<feature type="compositionally biased region" description="Basic and acidic residues" evidence="1">
    <location>
        <begin position="245"/>
        <end position="258"/>
    </location>
</feature>
<evidence type="ECO:0000313" key="3">
    <source>
        <dbReference type="Proteomes" id="UP000230233"/>
    </source>
</evidence>
<feature type="region of interest" description="Disordered" evidence="1">
    <location>
        <begin position="79"/>
        <end position="120"/>
    </location>
</feature>
<dbReference type="Proteomes" id="UP000230233">
    <property type="component" value="Chromosome X"/>
</dbReference>
<feature type="compositionally biased region" description="Basic and acidic residues" evidence="1">
    <location>
        <begin position="213"/>
        <end position="222"/>
    </location>
</feature>
<feature type="compositionally biased region" description="Low complexity" evidence="1">
    <location>
        <begin position="295"/>
        <end position="306"/>
    </location>
</feature>
<accession>A0A2G5SMK3</accession>
<sequence length="576" mass="64101">MCGRSEETFNKLTMSYEPRTYSELLDEYKKLSEQSQAELDLELAVNGNLDLSPDLFENAKNGCMERHRKKAEIERLLEAARVTNGPGTSQKSPAEKSEASEAPAEPGPAGPAPKPAYGPSAKIKEIPEWIKKKYEVHEEDLPEHGRPIIFPLDHYRPEGPKAPDPRLKLREQAIEEIRKKCGYDKLPVKEKRVEKEIEDQAGTSGSPQTKKKLTTETEKLRVMDFGPKAGGSLRDIEARSSTPLDQRKMREESMDHPKLSMSNRVARKSKDLEPSVSSTAFNAPIPNESKDLEPDMSSDASTVSDSSLEDQSDVSECSQATQDVPKSRSRRSTVQRAEPKEDPFKCSNREAIQKIKRTPVSIMSSSKKAKFQLSRNGEPTEGSGSSEASEDFIEPLDLEIPAAPNNNGIDNSKQAPAKPDPAKPAYGPSAKIKEIPEWIMKYKVHEEDLPVRGRPWILPLDHYRSEGPKAPDPRLKLREQDIEKIRKKCGYDKLPVKEKKVEMEIEDQAGPSGSSQTKKKLTTEAEKLRAMDFGPKAGGSFRDIEAKLSKRVAKESKDLEPDMSSAASLASVSSEE</sequence>
<name>A0A2G5SMK3_9PELO</name>
<feature type="region of interest" description="Disordered" evidence="1">
    <location>
        <begin position="502"/>
        <end position="522"/>
    </location>
</feature>
<keyword evidence="3" id="KW-1185">Reference proteome</keyword>
<dbReference type="AlphaFoldDB" id="A0A2G5SMK3"/>
<gene>
    <name evidence="2" type="primary">Cnig_chr_X.g22804</name>
    <name evidence="2" type="ORF">B9Z55_022804</name>
</gene>
<feature type="compositionally biased region" description="Polar residues" evidence="1">
    <location>
        <begin position="373"/>
        <end position="387"/>
    </location>
</feature>
<feature type="compositionally biased region" description="Basic and acidic residues" evidence="1">
    <location>
        <begin position="153"/>
        <end position="167"/>
    </location>
</feature>
<feature type="compositionally biased region" description="Polar residues" evidence="1">
    <location>
        <begin position="314"/>
        <end position="324"/>
    </location>
</feature>
<feature type="compositionally biased region" description="Low complexity" evidence="1">
    <location>
        <begin position="564"/>
        <end position="576"/>
    </location>
</feature>
<feature type="compositionally biased region" description="Basic and acidic residues" evidence="1">
    <location>
        <begin position="337"/>
        <end position="353"/>
    </location>
</feature>
<reference evidence="3" key="1">
    <citation type="submission" date="2017-10" db="EMBL/GenBank/DDBJ databases">
        <title>Rapid genome shrinkage in a self-fertile nematode reveals novel sperm competition proteins.</title>
        <authorList>
            <person name="Yin D."/>
            <person name="Schwarz E.M."/>
            <person name="Thomas C.G."/>
            <person name="Felde R.L."/>
            <person name="Korf I.F."/>
            <person name="Cutter A.D."/>
            <person name="Schartner C.M."/>
            <person name="Ralston E.J."/>
            <person name="Meyer B.J."/>
            <person name="Haag E.S."/>
        </authorList>
    </citation>
    <scope>NUCLEOTIDE SEQUENCE [LARGE SCALE GENOMIC DNA]</scope>
    <source>
        <strain evidence="3">JU1422</strain>
    </source>
</reference>
<feature type="region of interest" description="Disordered" evidence="1">
    <location>
        <begin position="195"/>
        <end position="429"/>
    </location>
</feature>
<dbReference type="OrthoDB" id="10615658at2759"/>
<dbReference type="EMBL" id="PDUG01000006">
    <property type="protein sequence ID" value="PIC16066.1"/>
    <property type="molecule type" value="Genomic_DNA"/>
</dbReference>
<feature type="region of interest" description="Disordered" evidence="1">
    <location>
        <begin position="554"/>
        <end position="576"/>
    </location>
</feature>
<proteinExistence type="predicted"/>
<feature type="compositionally biased region" description="Acidic residues" evidence="1">
    <location>
        <begin position="388"/>
        <end position="397"/>
    </location>
</feature>
<organism evidence="2 3">
    <name type="scientific">Caenorhabditis nigoni</name>
    <dbReference type="NCBI Taxonomy" id="1611254"/>
    <lineage>
        <taxon>Eukaryota</taxon>
        <taxon>Metazoa</taxon>
        <taxon>Ecdysozoa</taxon>
        <taxon>Nematoda</taxon>
        <taxon>Chromadorea</taxon>
        <taxon>Rhabditida</taxon>
        <taxon>Rhabditina</taxon>
        <taxon>Rhabditomorpha</taxon>
        <taxon>Rhabditoidea</taxon>
        <taxon>Rhabditidae</taxon>
        <taxon>Peloderinae</taxon>
        <taxon>Caenorhabditis</taxon>
    </lineage>
</organism>
<feature type="compositionally biased region" description="Pro residues" evidence="1">
    <location>
        <begin position="105"/>
        <end position="116"/>
    </location>
</feature>